<evidence type="ECO:0000313" key="2">
    <source>
        <dbReference type="EMBL" id="MEJ6009074.1"/>
    </source>
</evidence>
<keyword evidence="3" id="KW-1185">Reference proteome</keyword>
<dbReference type="EMBL" id="JBBHJY010000001">
    <property type="protein sequence ID" value="MEJ6009074.1"/>
    <property type="molecule type" value="Genomic_DNA"/>
</dbReference>
<dbReference type="PANTHER" id="PTHR34875">
    <property type="entry name" value="UPF0237 PROTEIN MJ1558"/>
    <property type="match status" value="1"/>
</dbReference>
<dbReference type="InterPro" id="IPR002912">
    <property type="entry name" value="ACT_dom"/>
</dbReference>
<dbReference type="CDD" id="cd04869">
    <property type="entry name" value="ACT_GcvR_2"/>
    <property type="match status" value="1"/>
</dbReference>
<evidence type="ECO:0000313" key="3">
    <source>
        <dbReference type="Proteomes" id="UP001379235"/>
    </source>
</evidence>
<dbReference type="InterPro" id="IPR050990">
    <property type="entry name" value="UPF0237/GcvR_regulator"/>
</dbReference>
<reference evidence="2 3" key="1">
    <citation type="submission" date="2024-03" db="EMBL/GenBank/DDBJ databases">
        <authorList>
            <person name="Jo J.-H."/>
        </authorList>
    </citation>
    <scope>NUCLEOTIDE SEQUENCE [LARGE SCALE GENOMIC DNA]</scope>
    <source>
        <strain evidence="2 3">AS3R-12</strain>
    </source>
</reference>
<feature type="domain" description="ACT" evidence="1">
    <location>
        <begin position="91"/>
        <end position="170"/>
    </location>
</feature>
<dbReference type="InterPro" id="IPR045865">
    <property type="entry name" value="ACT-like_dom_sf"/>
</dbReference>
<name>A0ABU8S5E4_9SPHN</name>
<dbReference type="SUPFAM" id="SSF55021">
    <property type="entry name" value="ACT-like"/>
    <property type="match status" value="2"/>
</dbReference>
<protein>
    <submittedName>
        <fullName evidence="2">ACT domain-containing protein</fullName>
    </submittedName>
</protein>
<accession>A0ABU8S5E4</accession>
<dbReference type="Proteomes" id="UP001379235">
    <property type="component" value="Unassembled WGS sequence"/>
</dbReference>
<organism evidence="2 3">
    <name type="scientific">Novosphingobium aquae</name>
    <dbReference type="NCBI Taxonomy" id="3133435"/>
    <lineage>
        <taxon>Bacteria</taxon>
        <taxon>Pseudomonadati</taxon>
        <taxon>Pseudomonadota</taxon>
        <taxon>Alphaproteobacteria</taxon>
        <taxon>Sphingomonadales</taxon>
        <taxon>Sphingomonadaceae</taxon>
        <taxon>Novosphingobium</taxon>
    </lineage>
</organism>
<dbReference type="PANTHER" id="PTHR34875:SF6">
    <property type="entry name" value="UPF0237 PROTEIN MJ1558"/>
    <property type="match status" value="1"/>
</dbReference>
<dbReference type="Pfam" id="PF13740">
    <property type="entry name" value="ACT_6"/>
    <property type="match status" value="2"/>
</dbReference>
<comment type="caution">
    <text evidence="2">The sequence shown here is derived from an EMBL/GenBank/DDBJ whole genome shotgun (WGS) entry which is preliminary data.</text>
</comment>
<sequence length="170" mass="17629">MKARIILTVLGSDRRGLTRELAEAVHGAGGNWLESHLARLGGKYVGSVLVEVDAANLPLLSDEVLGIDASGLQVAMVPAGSDPADTGKALVIELVGQDRPGIVREVTKVLEAVGANIDGFESDAVPGAQTGELLFKARIELTIPAASTPGEVQDALEAISGEIMVDFSFD</sequence>
<dbReference type="PIRSF" id="PIRSF028103">
    <property type="entry name" value="GcvR"/>
    <property type="match status" value="1"/>
</dbReference>
<dbReference type="PROSITE" id="PS51671">
    <property type="entry name" value="ACT"/>
    <property type="match status" value="1"/>
</dbReference>
<evidence type="ECO:0000259" key="1">
    <source>
        <dbReference type="PROSITE" id="PS51671"/>
    </source>
</evidence>
<dbReference type="RefSeq" id="WP_339964839.1">
    <property type="nucleotide sequence ID" value="NZ_JBBHJY010000001.1"/>
</dbReference>
<dbReference type="InterPro" id="IPR016867">
    <property type="entry name" value="GcvR"/>
</dbReference>
<dbReference type="Gene3D" id="3.30.70.260">
    <property type="match status" value="2"/>
</dbReference>
<gene>
    <name evidence="2" type="ORF">WG900_03970</name>
</gene>
<proteinExistence type="predicted"/>